<evidence type="ECO:0000256" key="10">
    <source>
        <dbReference type="ARBA" id="ARBA00022989"/>
    </source>
</evidence>
<dbReference type="PANTHER" id="PTHR32309">
    <property type="entry name" value="TYROSINE-PROTEIN KINASE"/>
    <property type="match status" value="1"/>
</dbReference>
<dbReference type="GO" id="GO:0005886">
    <property type="term" value="C:plasma membrane"/>
    <property type="evidence" value="ECO:0007669"/>
    <property type="project" value="UniProtKB-SubCell"/>
</dbReference>
<dbReference type="CDD" id="cd05387">
    <property type="entry name" value="BY-kinase"/>
    <property type="match status" value="1"/>
</dbReference>
<dbReference type="InterPro" id="IPR003856">
    <property type="entry name" value="LPS_length_determ_N"/>
</dbReference>
<evidence type="ECO:0000256" key="13">
    <source>
        <dbReference type="ARBA" id="ARBA00023169"/>
    </source>
</evidence>
<keyword evidence="8 22" id="KW-0418">Kinase</keyword>
<keyword evidence="4" id="KW-0997">Cell inner membrane</keyword>
<evidence type="ECO:0000256" key="7">
    <source>
        <dbReference type="ARBA" id="ARBA00022741"/>
    </source>
</evidence>
<proteinExistence type="inferred from homology"/>
<evidence type="ECO:0000256" key="18">
    <source>
        <dbReference type="SAM" id="Phobius"/>
    </source>
</evidence>
<evidence type="ECO:0000256" key="8">
    <source>
        <dbReference type="ARBA" id="ARBA00022777"/>
    </source>
</evidence>
<dbReference type="GO" id="GO:0000271">
    <property type="term" value="P:polysaccharide biosynthetic process"/>
    <property type="evidence" value="ECO:0007669"/>
    <property type="project" value="UniProtKB-KW"/>
</dbReference>
<name>A0A370NY80_9BURK</name>
<organism evidence="22 23">
    <name type="scientific">Cupriavidus lacunae</name>
    <dbReference type="NCBI Taxonomy" id="2666307"/>
    <lineage>
        <taxon>Bacteria</taxon>
        <taxon>Pseudomonadati</taxon>
        <taxon>Pseudomonadota</taxon>
        <taxon>Betaproteobacteria</taxon>
        <taxon>Burkholderiales</taxon>
        <taxon>Burkholderiaceae</taxon>
        <taxon>Cupriavidus</taxon>
    </lineage>
</organism>
<evidence type="ECO:0000256" key="15">
    <source>
        <dbReference type="ARBA" id="ARBA00054296"/>
    </source>
</evidence>
<dbReference type="Pfam" id="PF02706">
    <property type="entry name" value="Wzz"/>
    <property type="match status" value="1"/>
</dbReference>
<dbReference type="InterPro" id="IPR025669">
    <property type="entry name" value="AAA_dom"/>
</dbReference>
<dbReference type="SUPFAM" id="SSF52540">
    <property type="entry name" value="P-loop containing nucleoside triphosphate hydrolases"/>
    <property type="match status" value="1"/>
</dbReference>
<comment type="caution">
    <text evidence="22">The sequence shown here is derived from an EMBL/GenBank/DDBJ whole genome shotgun (WGS) entry which is preliminary data.</text>
</comment>
<feature type="domain" description="Tyrosine-protein kinase G-rich" evidence="21">
    <location>
        <begin position="390"/>
        <end position="470"/>
    </location>
</feature>
<evidence type="ECO:0000256" key="2">
    <source>
        <dbReference type="ARBA" id="ARBA00008883"/>
    </source>
</evidence>
<comment type="subcellular location">
    <subcellularLocation>
        <location evidence="1">Cell inner membrane</location>
        <topology evidence="1">Multi-pass membrane protein</topology>
    </subcellularLocation>
</comment>
<evidence type="ECO:0000256" key="14">
    <source>
        <dbReference type="ARBA" id="ARBA00053015"/>
    </source>
</evidence>
<keyword evidence="10 18" id="KW-1133">Transmembrane helix</keyword>
<feature type="transmembrane region" description="Helical" evidence="18">
    <location>
        <begin position="34"/>
        <end position="53"/>
    </location>
</feature>
<feature type="transmembrane region" description="Helical" evidence="18">
    <location>
        <begin position="448"/>
        <end position="467"/>
    </location>
</feature>
<evidence type="ECO:0000259" key="21">
    <source>
        <dbReference type="Pfam" id="PF13807"/>
    </source>
</evidence>
<dbReference type="NCBIfam" id="TIGR01005">
    <property type="entry name" value="eps_transp_fam"/>
    <property type="match status" value="1"/>
</dbReference>
<evidence type="ECO:0000259" key="20">
    <source>
        <dbReference type="Pfam" id="PF13614"/>
    </source>
</evidence>
<dbReference type="GO" id="GO:0004713">
    <property type="term" value="F:protein tyrosine kinase activity"/>
    <property type="evidence" value="ECO:0007669"/>
    <property type="project" value="UniProtKB-KW"/>
</dbReference>
<dbReference type="NCBIfam" id="TIGR01007">
    <property type="entry name" value="eps_fam"/>
    <property type="match status" value="1"/>
</dbReference>
<dbReference type="InterPro" id="IPR032807">
    <property type="entry name" value="GNVR"/>
</dbReference>
<dbReference type="Pfam" id="PF13807">
    <property type="entry name" value="GNVR"/>
    <property type="match status" value="1"/>
</dbReference>
<keyword evidence="3" id="KW-1003">Cell membrane</keyword>
<dbReference type="InterPro" id="IPR005700">
    <property type="entry name" value="EPS_ExoP-like"/>
</dbReference>
<keyword evidence="13" id="KW-0270">Exopolysaccharide synthesis</keyword>
<comment type="catalytic activity">
    <reaction evidence="14">
        <text>L-tyrosyl-[protein] + ATP = O-phospho-L-tyrosyl-[protein] + ADP + H(+)</text>
        <dbReference type="Rhea" id="RHEA:10596"/>
        <dbReference type="Rhea" id="RHEA-COMP:10136"/>
        <dbReference type="Rhea" id="RHEA-COMP:20101"/>
        <dbReference type="ChEBI" id="CHEBI:15378"/>
        <dbReference type="ChEBI" id="CHEBI:30616"/>
        <dbReference type="ChEBI" id="CHEBI:46858"/>
        <dbReference type="ChEBI" id="CHEBI:61978"/>
        <dbReference type="ChEBI" id="CHEBI:456216"/>
    </reaction>
</comment>
<keyword evidence="5" id="KW-0808">Transferase</keyword>
<evidence type="ECO:0000256" key="11">
    <source>
        <dbReference type="ARBA" id="ARBA00023136"/>
    </source>
</evidence>
<dbReference type="InterPro" id="IPR050445">
    <property type="entry name" value="Bact_polysacc_biosynth/exp"/>
</dbReference>
<dbReference type="InterPro" id="IPR027417">
    <property type="entry name" value="P-loop_NTPase"/>
</dbReference>
<comment type="similarity">
    <text evidence="2">Belongs to the etk/wzc family.</text>
</comment>
<dbReference type="InterPro" id="IPR005702">
    <property type="entry name" value="Wzc-like_C"/>
</dbReference>
<evidence type="ECO:0000256" key="9">
    <source>
        <dbReference type="ARBA" id="ARBA00022840"/>
    </source>
</evidence>
<evidence type="ECO:0000256" key="6">
    <source>
        <dbReference type="ARBA" id="ARBA00022692"/>
    </source>
</evidence>
<evidence type="ECO:0000256" key="17">
    <source>
        <dbReference type="ARBA" id="ARBA00081049"/>
    </source>
</evidence>
<evidence type="ECO:0000256" key="5">
    <source>
        <dbReference type="ARBA" id="ARBA00022679"/>
    </source>
</evidence>
<evidence type="ECO:0000256" key="3">
    <source>
        <dbReference type="ARBA" id="ARBA00022475"/>
    </source>
</evidence>
<dbReference type="Pfam" id="PF13614">
    <property type="entry name" value="AAA_31"/>
    <property type="match status" value="1"/>
</dbReference>
<gene>
    <name evidence="22" type="ORF">DN412_09470</name>
</gene>
<protein>
    <recommendedName>
        <fullName evidence="16">Putative tyrosine-protein kinase EpsB</fullName>
    </recommendedName>
    <alternativeName>
        <fullName evidence="17">EPS I polysaccharide export protein EpsB</fullName>
    </alternativeName>
</protein>
<evidence type="ECO:0000256" key="12">
    <source>
        <dbReference type="ARBA" id="ARBA00023137"/>
    </source>
</evidence>
<dbReference type="Pfam" id="PF23607">
    <property type="entry name" value="WZC_N"/>
    <property type="match status" value="1"/>
</dbReference>
<evidence type="ECO:0000256" key="16">
    <source>
        <dbReference type="ARBA" id="ARBA00067833"/>
    </source>
</evidence>
<dbReference type="Gene3D" id="3.40.50.300">
    <property type="entry name" value="P-loop containing nucleotide triphosphate hydrolases"/>
    <property type="match status" value="1"/>
</dbReference>
<evidence type="ECO:0000256" key="4">
    <source>
        <dbReference type="ARBA" id="ARBA00022519"/>
    </source>
</evidence>
<feature type="domain" description="Polysaccharide chain length determinant N-terminal" evidence="19">
    <location>
        <begin position="18"/>
        <end position="110"/>
    </location>
</feature>
<evidence type="ECO:0000313" key="23">
    <source>
        <dbReference type="Proteomes" id="UP000255165"/>
    </source>
</evidence>
<evidence type="ECO:0000259" key="19">
    <source>
        <dbReference type="Pfam" id="PF02706"/>
    </source>
</evidence>
<dbReference type="PANTHER" id="PTHR32309:SF32">
    <property type="entry name" value="TYROSINE-PROTEIN KINASE ETK-RELATED"/>
    <property type="match status" value="1"/>
</dbReference>
<keyword evidence="9" id="KW-0067">ATP-binding</keyword>
<keyword evidence="12" id="KW-0829">Tyrosine-protein kinase</keyword>
<dbReference type="EMBL" id="QKWJ01000008">
    <property type="protein sequence ID" value="RDK10478.1"/>
    <property type="molecule type" value="Genomic_DNA"/>
</dbReference>
<dbReference type="FunFam" id="3.40.50.300:FF:000527">
    <property type="entry name" value="Tyrosine-protein kinase etk"/>
    <property type="match status" value="1"/>
</dbReference>
<keyword evidence="7" id="KW-0547">Nucleotide-binding</keyword>
<dbReference type="RefSeq" id="WP_115014278.1">
    <property type="nucleotide sequence ID" value="NZ_QKWJ01000008.1"/>
</dbReference>
<reference evidence="23" key="1">
    <citation type="submission" date="2018-06" db="EMBL/GenBank/DDBJ databases">
        <authorList>
            <person name="Feng T."/>
            <person name="Jeon C.O."/>
        </authorList>
    </citation>
    <scope>NUCLEOTIDE SEQUENCE [LARGE SCALE GENOMIC DNA]</scope>
    <source>
        <strain evidence="23">S23</strain>
    </source>
</reference>
<comment type="function">
    <text evidence="15">Probably involved in polymerization and/or export of exopolysaccharide EPS I which functions as a virulence factor. May be involved in an ATP-dependent process in the pathway for EPS I production, possibly export of the trimeric repeat units across the inner membrane or their polymerization.</text>
</comment>
<dbReference type="Proteomes" id="UP000255165">
    <property type="component" value="Unassembled WGS sequence"/>
</dbReference>
<keyword evidence="6 18" id="KW-0812">Transmembrane</keyword>
<accession>A0A370NY80</accession>
<evidence type="ECO:0000256" key="1">
    <source>
        <dbReference type="ARBA" id="ARBA00004429"/>
    </source>
</evidence>
<sequence length="761" mass="82999">MQMNQTPPPVIVAAPPEDEIDLVRYLDVLLASRWLIAAIAGVVLALGVAYAFLARPVYQADILVQVEDNPNSANSLLGDVSSLFDVKTQATAEIEILRSRMVVGRAVDNLRLYISAKPSYFPFVGAGIANGAKGLSEPGLFGFGGFAWAKESINVKQFDVPESLEGEKFKLTALGEGRYRLENSSLDRPLEGRTGQSLTAVQSVGEFTLLVTEMKAKPGITFDLVRNSHLKTVEKLQDQLQIAEKGKQSGIIGASLDGTDAKLTASILNEIGEEYVAQNIKRKAAEAEKSLVFLGDLLPQLKGELERAEGKYNDMRNKRNTFNLSEEGKTFLQENVMAETQLLELKQKRTELSTRFAASHPGVLAIDQQIAALNTKVAVMAARMKTFPNVEQDTLRLMRDVQVNNDLYVGLLNNMQQLKLVKAGKVGNVRLLDGAPVPEEPIKPMKSLIVALAAILGVLIGVVVAFVRNALYGGITDSQDIEQHTGLSVYATVPLSTAQSFLTEEIRQRKHGRFVLAERSPNEPAIESLRSLRTAIQFAMLDADNNRVLLTGPTPGVGKSFISANLSAVMASGGKRVLLIDADMRKGHLNQYFGKSRSKGLSDVLVGKVSFDEAVHREVLENLDFLSTGNLPPNPAELLLNERMVKLLDELGHQYDLVLIDTPPVLAVADTAILAARCGTVLLVTRFEKTAIGEVTESAKQLRQASADVNGVVFNGLDPNAYRYGYGSKYGRYRYAYYGYTNEIADQPALSKPIGSRREPG</sequence>
<dbReference type="GO" id="GO:0005524">
    <property type="term" value="F:ATP binding"/>
    <property type="evidence" value="ECO:0007669"/>
    <property type="project" value="UniProtKB-KW"/>
</dbReference>
<evidence type="ECO:0000313" key="22">
    <source>
        <dbReference type="EMBL" id="RDK10478.1"/>
    </source>
</evidence>
<keyword evidence="23" id="KW-1185">Reference proteome</keyword>
<feature type="domain" description="AAA" evidence="20">
    <location>
        <begin position="556"/>
        <end position="703"/>
    </location>
</feature>
<keyword evidence="11 18" id="KW-0472">Membrane</keyword>
<dbReference type="AlphaFoldDB" id="A0A370NY80"/>
<dbReference type="GO" id="GO:0042802">
    <property type="term" value="F:identical protein binding"/>
    <property type="evidence" value="ECO:0007669"/>
    <property type="project" value="UniProtKB-ARBA"/>
</dbReference>